<feature type="coiled-coil region" evidence="5">
    <location>
        <begin position="257"/>
        <end position="284"/>
    </location>
</feature>
<dbReference type="Pfam" id="PF00676">
    <property type="entry name" value="E1_dh"/>
    <property type="match status" value="1"/>
</dbReference>
<dbReference type="InterPro" id="IPR001017">
    <property type="entry name" value="DH_E1"/>
</dbReference>
<dbReference type="InterPro" id="IPR029061">
    <property type="entry name" value="THDP-binding"/>
</dbReference>
<sequence>MQLIRRSELRLARSHQQGLVHGACHTYVGEEAIACGVCAHLRLDDIIFSTHRGHGHALAKGLEPKELMAELYGRDTGCSRGRGGSMHLFKPEIGLMGTSGIVGPCILQACGGGYSFKILRTDQVAVAFFGDGAVNNGAFHEGLNMAAIWKLPVIFVCENNEFATEVAFEYASGIPDVGRRAKNYGLPGFEVDGNDVAEVHRIAGDAVQRARAGEGATLIECKTYRTRAHAEGMVDFTYRTRDEVDRWKTRCPIERLRNSIIENITDAQSALDEIDEEINEIVDQSHSFAEKSAFPDSATAKDHVYSKPEVVTATKESPIGTREKTYVDATLEALDFAMAQDETIFVMGQGIGKRGGNFATTLGLFDKYGADRLCDTPLCERGFVGLGCGAAVSGTRPVIDCMFIDFINDSFGELVNQIAKMQYMSSGRLRVPIILRGCIGVGHSAATHHSGSYHSIYAHIPGLRVVLPSTPFDAKGLFAHALRSWDPVLFLEHRELMATKGPVPEEWYEIPFGEGVVAQEGTDVTVVAFALMCRHALKAAERLSKDHISVEVIDPRTASPLDLGIILDSVNKTGRILVIDEAFGPCGIASEIAARVSEKGFNDLDAPVKCLTGDFTPTPYSPSLEAAVVPNVDHIENSIRQLINE</sequence>
<dbReference type="Proteomes" id="UP000247465">
    <property type="component" value="Chromosome"/>
</dbReference>
<evidence type="ECO:0000256" key="3">
    <source>
        <dbReference type="ARBA" id="ARBA00023002"/>
    </source>
</evidence>
<dbReference type="InterPro" id="IPR033248">
    <property type="entry name" value="Transketolase_C"/>
</dbReference>
<dbReference type="PANTHER" id="PTHR43257">
    <property type="entry name" value="PYRUVATE DEHYDROGENASE E1 COMPONENT BETA SUBUNIT"/>
    <property type="match status" value="1"/>
</dbReference>
<dbReference type="PANTHER" id="PTHR43257:SF2">
    <property type="entry name" value="PYRUVATE DEHYDROGENASE E1 COMPONENT SUBUNIT BETA"/>
    <property type="match status" value="1"/>
</dbReference>
<dbReference type="GO" id="GO:0003863">
    <property type="term" value="F:branched-chain 2-oxo acid dehydrogenase activity"/>
    <property type="evidence" value="ECO:0007669"/>
    <property type="project" value="UniProtKB-EC"/>
</dbReference>
<protein>
    <submittedName>
        <fullName evidence="7">2-oxoisovalerate dehydrogenase subunit beta</fullName>
        <ecNumber evidence="7">1.2.4.4</ecNumber>
    </submittedName>
</protein>
<comment type="cofactor">
    <cofactor evidence="1">
        <name>thiamine diphosphate</name>
        <dbReference type="ChEBI" id="CHEBI:58937"/>
    </cofactor>
</comment>
<dbReference type="FunFam" id="3.40.50.970:FF:000001">
    <property type="entry name" value="Pyruvate dehydrogenase E1 beta subunit"/>
    <property type="match status" value="1"/>
</dbReference>
<dbReference type="Gene3D" id="3.40.50.970">
    <property type="match status" value="2"/>
</dbReference>
<comment type="function">
    <text evidence="2">E1 component of the 2-oxoglutarate dehydrogenase (OGDH) complex which catalyzes the decarboxylation of 2-oxoglutarate, the first step in the conversion of 2-oxoglutarate to succinyl-CoA and CO(2).</text>
</comment>
<dbReference type="AlphaFoldDB" id="A0A2Z4AGC7"/>
<accession>A0A2Z4AGC7</accession>
<keyword evidence="3 7" id="KW-0560">Oxidoreductase</keyword>
<evidence type="ECO:0000256" key="5">
    <source>
        <dbReference type="SAM" id="Coils"/>
    </source>
</evidence>
<dbReference type="InterPro" id="IPR009014">
    <property type="entry name" value="Transketo_C/PFOR_II"/>
</dbReference>
<evidence type="ECO:0000259" key="6">
    <source>
        <dbReference type="SMART" id="SM00861"/>
    </source>
</evidence>
<proteinExistence type="predicted"/>
<dbReference type="SMART" id="SM00861">
    <property type="entry name" value="Transket_pyr"/>
    <property type="match status" value="1"/>
</dbReference>
<evidence type="ECO:0000256" key="2">
    <source>
        <dbReference type="ARBA" id="ARBA00003906"/>
    </source>
</evidence>
<evidence type="ECO:0000313" key="7">
    <source>
        <dbReference type="EMBL" id="AWT60116.1"/>
    </source>
</evidence>
<evidence type="ECO:0000256" key="4">
    <source>
        <dbReference type="ARBA" id="ARBA00023052"/>
    </source>
</evidence>
<gene>
    <name evidence="7" type="primary">bfmBAB</name>
    <name evidence="7" type="ORF">DF168_01317</name>
</gene>
<dbReference type="SUPFAM" id="SSF52922">
    <property type="entry name" value="TK C-terminal domain-like"/>
    <property type="match status" value="1"/>
</dbReference>
<dbReference type="Pfam" id="PF02779">
    <property type="entry name" value="Transket_pyr"/>
    <property type="match status" value="1"/>
</dbReference>
<dbReference type="FunFam" id="3.40.50.920:FF:000001">
    <property type="entry name" value="Pyruvate dehydrogenase E1 beta subunit"/>
    <property type="match status" value="1"/>
</dbReference>
<organism evidence="7 8">
    <name type="scientific">Candidatus Moanibacter tarae</name>
    <dbReference type="NCBI Taxonomy" id="2200854"/>
    <lineage>
        <taxon>Bacteria</taxon>
        <taxon>Pseudomonadati</taxon>
        <taxon>Verrucomicrobiota</taxon>
        <taxon>Opitutia</taxon>
        <taxon>Puniceicoccales</taxon>
        <taxon>Puniceicoccales incertae sedis</taxon>
        <taxon>Candidatus Moanibacter</taxon>
    </lineage>
</organism>
<dbReference type="CDD" id="cd02000">
    <property type="entry name" value="TPP_E1_PDC_ADC_BCADC"/>
    <property type="match status" value="1"/>
</dbReference>
<dbReference type="Pfam" id="PF02780">
    <property type="entry name" value="Transketolase_C"/>
    <property type="match status" value="1"/>
</dbReference>
<feature type="domain" description="Transketolase-like pyrimidine-binding" evidence="6">
    <location>
        <begin position="324"/>
        <end position="499"/>
    </location>
</feature>
<keyword evidence="4" id="KW-0786">Thiamine pyrophosphate</keyword>
<evidence type="ECO:0000256" key="1">
    <source>
        <dbReference type="ARBA" id="ARBA00001964"/>
    </source>
</evidence>
<reference evidence="7 8" key="1">
    <citation type="submission" date="2018-06" db="EMBL/GenBank/DDBJ databases">
        <title>Draft Genome Sequence of a Novel Marine Bacterium Related to the Verrucomicrobia.</title>
        <authorList>
            <person name="Vosseberg J."/>
            <person name="Martijn J."/>
            <person name="Ettema T.J.G."/>
        </authorList>
    </citation>
    <scope>NUCLEOTIDE SEQUENCE [LARGE SCALE GENOMIC DNA]</scope>
    <source>
        <strain evidence="7">TARA_B100001123</strain>
    </source>
</reference>
<name>A0A2Z4AGC7_9BACT</name>
<dbReference type="EMBL" id="CP029803">
    <property type="protein sequence ID" value="AWT60116.1"/>
    <property type="molecule type" value="Genomic_DNA"/>
</dbReference>
<evidence type="ECO:0000313" key="8">
    <source>
        <dbReference type="Proteomes" id="UP000247465"/>
    </source>
</evidence>
<dbReference type="EC" id="1.2.4.4" evidence="7"/>
<keyword evidence="5" id="KW-0175">Coiled coil</keyword>
<dbReference type="KEGG" id="mtar:DF168_01317"/>
<dbReference type="Gene3D" id="3.40.50.920">
    <property type="match status" value="1"/>
</dbReference>
<dbReference type="SUPFAM" id="SSF52518">
    <property type="entry name" value="Thiamin diphosphate-binding fold (THDP-binding)"/>
    <property type="match status" value="2"/>
</dbReference>
<dbReference type="InterPro" id="IPR005475">
    <property type="entry name" value="Transketolase-like_Pyr-bd"/>
</dbReference>
<dbReference type="CDD" id="cd07036">
    <property type="entry name" value="TPP_PYR_E1-PDHc-beta_like"/>
    <property type="match status" value="1"/>
</dbReference>